<dbReference type="Pfam" id="PF13695">
    <property type="entry name" value="Zn_ribbon_3CxxC"/>
    <property type="match status" value="1"/>
</dbReference>
<dbReference type="GO" id="GO:0005737">
    <property type="term" value="C:cytoplasm"/>
    <property type="evidence" value="ECO:0007669"/>
    <property type="project" value="UniProtKB-SubCell"/>
</dbReference>
<evidence type="ECO:0000256" key="4">
    <source>
        <dbReference type="ARBA" id="ARBA00022723"/>
    </source>
</evidence>
<name>A0AAV2HSA1_LYMST</name>
<dbReference type="Proteomes" id="UP001497497">
    <property type="component" value="Unassembled WGS sequence"/>
</dbReference>
<keyword evidence="4" id="KW-0479">Metal-binding</keyword>
<evidence type="ECO:0000256" key="7">
    <source>
        <dbReference type="ARBA" id="ARBA00022833"/>
    </source>
</evidence>
<proteinExistence type="inferred from homology"/>
<keyword evidence="5" id="KW-0863">Zinc-finger</keyword>
<organism evidence="13 14">
    <name type="scientific">Lymnaea stagnalis</name>
    <name type="common">Great pond snail</name>
    <name type="synonym">Helix stagnalis</name>
    <dbReference type="NCBI Taxonomy" id="6523"/>
    <lineage>
        <taxon>Eukaryota</taxon>
        <taxon>Metazoa</taxon>
        <taxon>Spiralia</taxon>
        <taxon>Lophotrochozoa</taxon>
        <taxon>Mollusca</taxon>
        <taxon>Gastropoda</taxon>
        <taxon>Heterobranchia</taxon>
        <taxon>Euthyneura</taxon>
        <taxon>Panpulmonata</taxon>
        <taxon>Hygrophila</taxon>
        <taxon>Lymnaeoidea</taxon>
        <taxon>Lymnaeidae</taxon>
        <taxon>Lymnaea</taxon>
    </lineage>
</organism>
<keyword evidence="7" id="KW-0862">Zinc</keyword>
<accession>A0AAV2HSA1</accession>
<dbReference type="PANTHER" id="PTHR31054">
    <property type="entry name" value="ZYGOTE ARREST PROTEIN 1-LIKE ISOFORM X1"/>
    <property type="match status" value="1"/>
</dbReference>
<evidence type="ECO:0000256" key="2">
    <source>
        <dbReference type="ARBA" id="ARBA00022473"/>
    </source>
</evidence>
<gene>
    <name evidence="13" type="ORF">GSLYS_00010507001</name>
</gene>
<feature type="compositionally biased region" description="Low complexity" evidence="11">
    <location>
        <begin position="25"/>
        <end position="34"/>
    </location>
</feature>
<keyword evidence="9" id="KW-0896">Oogenesis</keyword>
<evidence type="ECO:0000259" key="12">
    <source>
        <dbReference type="SMART" id="SM01328"/>
    </source>
</evidence>
<dbReference type="GO" id="GO:0008270">
    <property type="term" value="F:zinc ion binding"/>
    <property type="evidence" value="ECO:0007669"/>
    <property type="project" value="UniProtKB-KW"/>
</dbReference>
<evidence type="ECO:0000313" key="13">
    <source>
        <dbReference type="EMBL" id="CAL1536594.1"/>
    </source>
</evidence>
<keyword evidence="14" id="KW-1185">Reference proteome</keyword>
<dbReference type="EMBL" id="CAXITT010000234">
    <property type="protein sequence ID" value="CAL1536594.1"/>
    <property type="molecule type" value="Genomic_DNA"/>
</dbReference>
<evidence type="ECO:0000256" key="10">
    <source>
        <dbReference type="ARBA" id="ARBA00034699"/>
    </source>
</evidence>
<dbReference type="InterPro" id="IPR027377">
    <property type="entry name" value="ZAR1/RTP1-5-like_Znf-3CxxC"/>
</dbReference>
<evidence type="ECO:0000256" key="1">
    <source>
        <dbReference type="ARBA" id="ARBA00004496"/>
    </source>
</evidence>
<keyword evidence="6" id="KW-0221">Differentiation</keyword>
<evidence type="ECO:0000256" key="8">
    <source>
        <dbReference type="ARBA" id="ARBA00022884"/>
    </source>
</evidence>
<reference evidence="13 14" key="1">
    <citation type="submission" date="2024-04" db="EMBL/GenBank/DDBJ databases">
        <authorList>
            <consortium name="Genoscope - CEA"/>
            <person name="William W."/>
        </authorList>
    </citation>
    <scope>NUCLEOTIDE SEQUENCE [LARGE SCALE GENOMIC DNA]</scope>
</reference>
<dbReference type="SMART" id="SM01328">
    <property type="entry name" value="zf-3CxxC"/>
    <property type="match status" value="1"/>
</dbReference>
<feature type="region of interest" description="Disordered" evidence="11">
    <location>
        <begin position="1"/>
        <end position="61"/>
    </location>
</feature>
<keyword evidence="8" id="KW-0694">RNA-binding</keyword>
<dbReference type="PANTHER" id="PTHR31054:SF3">
    <property type="entry name" value="ZYGOTE ARREST PROTEIN 1-LIKE"/>
    <property type="match status" value="1"/>
</dbReference>
<keyword evidence="3" id="KW-0963">Cytoplasm</keyword>
<comment type="caution">
    <text evidence="13">The sequence shown here is derived from an EMBL/GenBank/DDBJ whole genome shotgun (WGS) entry which is preliminary data.</text>
</comment>
<feature type="compositionally biased region" description="Acidic residues" evidence="11">
    <location>
        <begin position="1"/>
        <end position="11"/>
    </location>
</feature>
<evidence type="ECO:0000256" key="11">
    <source>
        <dbReference type="SAM" id="MobiDB-lite"/>
    </source>
</evidence>
<comment type="similarity">
    <text evidence="10">Belongs to the ZAR1 family.</text>
</comment>
<evidence type="ECO:0000256" key="6">
    <source>
        <dbReference type="ARBA" id="ARBA00022782"/>
    </source>
</evidence>
<protein>
    <recommendedName>
        <fullName evidence="12">3CxxC-type domain-containing protein</fullName>
    </recommendedName>
</protein>
<evidence type="ECO:0000256" key="9">
    <source>
        <dbReference type="ARBA" id="ARBA00022943"/>
    </source>
</evidence>
<feature type="compositionally biased region" description="Basic and acidic residues" evidence="11">
    <location>
        <begin position="40"/>
        <end position="52"/>
    </location>
</feature>
<evidence type="ECO:0000313" key="14">
    <source>
        <dbReference type="Proteomes" id="UP001497497"/>
    </source>
</evidence>
<sequence>MDNGLTEEAETTEFKKKTRQRNKNNKNSASTTNKLVSNNDTKHREKNSETSKSKNIKKARRRDDRYYGRFHCKNCKRHWESAHVYTVGGTKMVKFRQACKQCKEYYFPYRLQILRCSQCMNEPCTCVCEDCGKLRHKRYISLKISDTDDSEEEEAEDPAYEYCRCDRRKDSPVGATIDPKKNHLSNLCERCQKGINCIFRRHPSDNDLE</sequence>
<dbReference type="InterPro" id="IPR026775">
    <property type="entry name" value="Zar1"/>
</dbReference>
<comment type="subcellular location">
    <subcellularLocation>
        <location evidence="1">Cytoplasm</location>
    </subcellularLocation>
</comment>
<dbReference type="GO" id="GO:0017148">
    <property type="term" value="P:negative regulation of translation"/>
    <property type="evidence" value="ECO:0007669"/>
    <property type="project" value="UniProtKB-ARBA"/>
</dbReference>
<dbReference type="GO" id="GO:0006412">
    <property type="term" value="P:translation"/>
    <property type="evidence" value="ECO:0007669"/>
    <property type="project" value="TreeGrafter"/>
</dbReference>
<evidence type="ECO:0000256" key="5">
    <source>
        <dbReference type="ARBA" id="ARBA00022771"/>
    </source>
</evidence>
<keyword evidence="2" id="KW-0217">Developmental protein</keyword>
<dbReference type="GO" id="GO:0048477">
    <property type="term" value="P:oogenesis"/>
    <property type="evidence" value="ECO:0007669"/>
    <property type="project" value="UniProtKB-KW"/>
</dbReference>
<feature type="domain" description="3CxxC-type" evidence="12">
    <location>
        <begin position="65"/>
        <end position="137"/>
    </location>
</feature>
<dbReference type="GO" id="GO:0003729">
    <property type="term" value="F:mRNA binding"/>
    <property type="evidence" value="ECO:0007669"/>
    <property type="project" value="UniProtKB-ARBA"/>
</dbReference>
<evidence type="ECO:0000256" key="3">
    <source>
        <dbReference type="ARBA" id="ARBA00022490"/>
    </source>
</evidence>
<dbReference type="AlphaFoldDB" id="A0AAV2HSA1"/>